<evidence type="ECO:0000313" key="5">
    <source>
        <dbReference type="Proteomes" id="UP000276133"/>
    </source>
</evidence>
<dbReference type="AlphaFoldDB" id="A0A3M7QHU9"/>
<evidence type="ECO:0000256" key="2">
    <source>
        <dbReference type="ARBA" id="ARBA00008044"/>
    </source>
</evidence>
<keyword evidence="3" id="KW-0539">Nucleus</keyword>
<evidence type="ECO:0000256" key="1">
    <source>
        <dbReference type="ARBA" id="ARBA00004123"/>
    </source>
</evidence>
<dbReference type="GO" id="GO:0006406">
    <property type="term" value="P:mRNA export from nucleus"/>
    <property type="evidence" value="ECO:0007669"/>
    <property type="project" value="TreeGrafter"/>
</dbReference>
<sequence>NLSAPYAELFTNLRFKVQSTVSSFKEINYEKYFGQNFAKHFQDIGIDENHWNFYELNLKNQSASMQAQIAVHQDYPRISPLFALSVNWKHERNFLNDEAIRDMEREINLFKDNFMFHEDVESGKSLRRSLSGLGKHGLSEKNYDILAKQVNHLMICFDVYLESEAFYLNDSEFHRLKLFPNSVRGRDRKRPYSYLANKDLFLQRMLIDIANE</sequence>
<feature type="non-terminal residue" evidence="4">
    <location>
        <position position="1"/>
    </location>
</feature>
<dbReference type="InterPro" id="IPR019163">
    <property type="entry name" value="THO_Thoc5"/>
</dbReference>
<evidence type="ECO:0000256" key="3">
    <source>
        <dbReference type="ARBA" id="ARBA00023242"/>
    </source>
</evidence>
<dbReference type="OrthoDB" id="20582at2759"/>
<accession>A0A3M7QHU9</accession>
<dbReference type="PANTHER" id="PTHR13375">
    <property type="entry name" value="FMS INTERACTING PROTEIN"/>
    <property type="match status" value="1"/>
</dbReference>
<name>A0A3M7QHU9_BRAPC</name>
<keyword evidence="5" id="KW-1185">Reference proteome</keyword>
<dbReference type="EMBL" id="REGN01006062">
    <property type="protein sequence ID" value="RNA11027.1"/>
    <property type="molecule type" value="Genomic_DNA"/>
</dbReference>
<reference evidence="4 5" key="1">
    <citation type="journal article" date="2018" name="Sci. Rep.">
        <title>Genomic signatures of local adaptation to the degree of environmental predictability in rotifers.</title>
        <authorList>
            <person name="Franch-Gras L."/>
            <person name="Hahn C."/>
            <person name="Garcia-Roger E.M."/>
            <person name="Carmona M.J."/>
            <person name="Serra M."/>
            <person name="Gomez A."/>
        </authorList>
    </citation>
    <scope>NUCLEOTIDE SEQUENCE [LARGE SCALE GENOMIC DNA]</scope>
    <source>
        <strain evidence="4">HYR1</strain>
    </source>
</reference>
<comment type="caution">
    <text evidence="4">The sequence shown here is derived from an EMBL/GenBank/DDBJ whole genome shotgun (WGS) entry which is preliminary data.</text>
</comment>
<protein>
    <submittedName>
        <fullName evidence="4">THO complex subunit 5-like protein</fullName>
    </submittedName>
</protein>
<dbReference type="Proteomes" id="UP000276133">
    <property type="component" value="Unassembled WGS sequence"/>
</dbReference>
<organism evidence="4 5">
    <name type="scientific">Brachionus plicatilis</name>
    <name type="common">Marine rotifer</name>
    <name type="synonym">Brachionus muelleri</name>
    <dbReference type="NCBI Taxonomy" id="10195"/>
    <lineage>
        <taxon>Eukaryota</taxon>
        <taxon>Metazoa</taxon>
        <taxon>Spiralia</taxon>
        <taxon>Gnathifera</taxon>
        <taxon>Rotifera</taxon>
        <taxon>Eurotatoria</taxon>
        <taxon>Monogononta</taxon>
        <taxon>Pseudotrocha</taxon>
        <taxon>Ploima</taxon>
        <taxon>Brachionidae</taxon>
        <taxon>Brachionus</taxon>
    </lineage>
</organism>
<dbReference type="STRING" id="10195.A0A3M7QHU9"/>
<comment type="similarity">
    <text evidence="2">Belongs to the THOC5 family.</text>
</comment>
<proteinExistence type="inferred from homology"/>
<dbReference type="GO" id="GO:0003729">
    <property type="term" value="F:mRNA binding"/>
    <property type="evidence" value="ECO:0007669"/>
    <property type="project" value="TreeGrafter"/>
</dbReference>
<evidence type="ECO:0000313" key="4">
    <source>
        <dbReference type="EMBL" id="RNA11027.1"/>
    </source>
</evidence>
<comment type="subcellular location">
    <subcellularLocation>
        <location evidence="1">Nucleus</location>
    </subcellularLocation>
</comment>
<gene>
    <name evidence="4" type="ORF">BpHYR1_007890</name>
</gene>
<dbReference type="GO" id="GO:0000445">
    <property type="term" value="C:THO complex part of transcription export complex"/>
    <property type="evidence" value="ECO:0007669"/>
    <property type="project" value="TreeGrafter"/>
</dbReference>
<dbReference type="PANTHER" id="PTHR13375:SF3">
    <property type="entry name" value="THO COMPLEX SUBUNIT 5 HOMOLOG"/>
    <property type="match status" value="1"/>
</dbReference>